<dbReference type="GO" id="GO:0005737">
    <property type="term" value="C:cytoplasm"/>
    <property type="evidence" value="ECO:0007669"/>
    <property type="project" value="TreeGrafter"/>
</dbReference>
<accession>A0A0G2ZET2</accession>
<keyword evidence="12" id="KW-1185">Reference proteome</keyword>
<dbReference type="AlphaFoldDB" id="A0A0G2ZET2"/>
<gene>
    <name evidence="11" type="ORF">IX53_05375</name>
</gene>
<reference evidence="11 12" key="1">
    <citation type="submission" date="2015-04" db="EMBL/GenBank/DDBJ databases">
        <title>Complete Genome Sequence of Kosmotoga pacifica SLHLJ1.</title>
        <authorList>
            <person name="Jiang L.J."/>
            <person name="Shao Z.Z."/>
            <person name="Jebbar M."/>
        </authorList>
    </citation>
    <scope>NUCLEOTIDE SEQUENCE [LARGE SCALE GENOMIC DNA]</scope>
    <source>
        <strain evidence="11 12">SLHLJ1</strain>
    </source>
</reference>
<dbReference type="InterPro" id="IPR036412">
    <property type="entry name" value="HAD-like_sf"/>
</dbReference>
<evidence type="ECO:0000256" key="8">
    <source>
        <dbReference type="ARBA" id="ARBA00023299"/>
    </source>
</evidence>
<keyword evidence="6" id="KW-0378">Hydrolase</keyword>
<protein>
    <recommendedName>
        <fullName evidence="3">phosphoserine phosphatase</fullName>
        <ecNumber evidence="3">3.1.3.3</ecNumber>
    </recommendedName>
</protein>
<evidence type="ECO:0000256" key="7">
    <source>
        <dbReference type="ARBA" id="ARBA00022842"/>
    </source>
</evidence>
<organism evidence="11 12">
    <name type="scientific">Kosmotoga pacifica</name>
    <dbReference type="NCBI Taxonomy" id="1330330"/>
    <lineage>
        <taxon>Bacteria</taxon>
        <taxon>Thermotogati</taxon>
        <taxon>Thermotogota</taxon>
        <taxon>Thermotogae</taxon>
        <taxon>Kosmotogales</taxon>
        <taxon>Kosmotogaceae</taxon>
        <taxon>Kosmotoga</taxon>
    </lineage>
</organism>
<dbReference type="GO" id="GO:0036424">
    <property type="term" value="F:L-phosphoserine phosphatase activity"/>
    <property type="evidence" value="ECO:0007669"/>
    <property type="project" value="TreeGrafter"/>
</dbReference>
<dbReference type="KEGG" id="kpf:IX53_05375"/>
<dbReference type="STRING" id="1330330.IX53_05375"/>
<sequence>MKGSFELVCFDMDGTLIRNTNSVRYLCCLNGKENEVIEIENRENRKEISWIDADYLKAKLLRGLELKYVKEEFDKRIELISGIGHVMKYLKGKNVKTILVTSGPVQVASILGEKYGFDGVFGSDYEIENGCFTGKIINHLGTVGKLRCLLSFCKERGIDLQKCVAIGDSDSDIEIFEECGKSIAINYSDTLLGRADVYIRTEDLRDILKYF</sequence>
<dbReference type="Gene3D" id="3.40.50.1000">
    <property type="entry name" value="HAD superfamily/HAD-like"/>
    <property type="match status" value="1"/>
</dbReference>
<dbReference type="PANTHER" id="PTHR43344:SF2">
    <property type="entry name" value="PHOSPHOSERINE PHOSPHATASE"/>
    <property type="match status" value="1"/>
</dbReference>
<dbReference type="PANTHER" id="PTHR43344">
    <property type="entry name" value="PHOSPHOSERINE PHOSPHATASE"/>
    <property type="match status" value="1"/>
</dbReference>
<comment type="catalytic activity">
    <reaction evidence="10">
        <text>O-phospho-D-serine + H2O = D-serine + phosphate</text>
        <dbReference type="Rhea" id="RHEA:24873"/>
        <dbReference type="ChEBI" id="CHEBI:15377"/>
        <dbReference type="ChEBI" id="CHEBI:35247"/>
        <dbReference type="ChEBI" id="CHEBI:43474"/>
        <dbReference type="ChEBI" id="CHEBI:58680"/>
        <dbReference type="EC" id="3.1.3.3"/>
    </reaction>
</comment>
<dbReference type="NCBIfam" id="TIGR01488">
    <property type="entry name" value="HAD-SF-IB"/>
    <property type="match status" value="1"/>
</dbReference>
<name>A0A0G2ZET2_9BACT</name>
<keyword evidence="4" id="KW-0028">Amino-acid biosynthesis</keyword>
<comment type="catalytic activity">
    <reaction evidence="9">
        <text>O-phospho-L-serine + H2O = L-serine + phosphate</text>
        <dbReference type="Rhea" id="RHEA:21208"/>
        <dbReference type="ChEBI" id="CHEBI:15377"/>
        <dbReference type="ChEBI" id="CHEBI:33384"/>
        <dbReference type="ChEBI" id="CHEBI:43474"/>
        <dbReference type="ChEBI" id="CHEBI:57524"/>
        <dbReference type="EC" id="3.1.3.3"/>
    </reaction>
</comment>
<comment type="cofactor">
    <cofactor evidence="1">
        <name>Mg(2+)</name>
        <dbReference type="ChEBI" id="CHEBI:18420"/>
    </cofactor>
</comment>
<dbReference type="InterPro" id="IPR050582">
    <property type="entry name" value="HAD-like_SerB"/>
</dbReference>
<keyword evidence="8" id="KW-0718">Serine biosynthesis</keyword>
<proteinExistence type="predicted"/>
<dbReference type="GO" id="GO:0000287">
    <property type="term" value="F:magnesium ion binding"/>
    <property type="evidence" value="ECO:0007669"/>
    <property type="project" value="TreeGrafter"/>
</dbReference>
<dbReference type="InterPro" id="IPR023214">
    <property type="entry name" value="HAD_sf"/>
</dbReference>
<evidence type="ECO:0000256" key="2">
    <source>
        <dbReference type="ARBA" id="ARBA00005135"/>
    </source>
</evidence>
<dbReference type="SUPFAM" id="SSF56784">
    <property type="entry name" value="HAD-like"/>
    <property type="match status" value="1"/>
</dbReference>
<dbReference type="Pfam" id="PF12710">
    <property type="entry name" value="HAD"/>
    <property type="match status" value="1"/>
</dbReference>
<keyword evidence="7" id="KW-0460">Magnesium</keyword>
<dbReference type="PATRIC" id="fig|1330330.3.peg.1078"/>
<evidence type="ECO:0000256" key="10">
    <source>
        <dbReference type="ARBA" id="ARBA00048523"/>
    </source>
</evidence>
<evidence type="ECO:0000313" key="11">
    <source>
        <dbReference type="EMBL" id="AKI97343.1"/>
    </source>
</evidence>
<evidence type="ECO:0000256" key="1">
    <source>
        <dbReference type="ARBA" id="ARBA00001946"/>
    </source>
</evidence>
<keyword evidence="5" id="KW-0479">Metal-binding</keyword>
<evidence type="ECO:0000256" key="6">
    <source>
        <dbReference type="ARBA" id="ARBA00022801"/>
    </source>
</evidence>
<dbReference type="Proteomes" id="UP000035159">
    <property type="component" value="Chromosome"/>
</dbReference>
<evidence type="ECO:0000256" key="4">
    <source>
        <dbReference type="ARBA" id="ARBA00022605"/>
    </source>
</evidence>
<evidence type="ECO:0000313" key="12">
    <source>
        <dbReference type="Proteomes" id="UP000035159"/>
    </source>
</evidence>
<dbReference type="EMBL" id="CP011232">
    <property type="protein sequence ID" value="AKI97343.1"/>
    <property type="molecule type" value="Genomic_DNA"/>
</dbReference>
<dbReference type="GO" id="GO:0006564">
    <property type="term" value="P:L-serine biosynthetic process"/>
    <property type="evidence" value="ECO:0007669"/>
    <property type="project" value="UniProtKB-KW"/>
</dbReference>
<comment type="pathway">
    <text evidence="2">Amino-acid biosynthesis; L-serine biosynthesis; L-serine from 3-phospho-D-glycerate: step 3/3.</text>
</comment>
<evidence type="ECO:0000256" key="3">
    <source>
        <dbReference type="ARBA" id="ARBA00012640"/>
    </source>
</evidence>
<evidence type="ECO:0000256" key="5">
    <source>
        <dbReference type="ARBA" id="ARBA00022723"/>
    </source>
</evidence>
<dbReference type="EC" id="3.1.3.3" evidence="3"/>
<dbReference type="OrthoDB" id="9790031at2"/>
<evidence type="ECO:0000256" key="9">
    <source>
        <dbReference type="ARBA" id="ARBA00048138"/>
    </source>
</evidence>
<dbReference type="RefSeq" id="WP_047754477.1">
    <property type="nucleotide sequence ID" value="NZ_CAJUHA010000008.1"/>
</dbReference>